<feature type="region of interest" description="Disordered" evidence="8">
    <location>
        <begin position="82"/>
        <end position="131"/>
    </location>
</feature>
<keyword evidence="2" id="KW-0813">Transport</keyword>
<organism evidence="9 10">
    <name type="scientific">Falsarthrobacter nasiphocae</name>
    <dbReference type="NCBI Taxonomy" id="189863"/>
    <lineage>
        <taxon>Bacteria</taxon>
        <taxon>Bacillati</taxon>
        <taxon>Actinomycetota</taxon>
        <taxon>Actinomycetes</taxon>
        <taxon>Micrococcales</taxon>
        <taxon>Micrococcaceae</taxon>
        <taxon>Falsarthrobacter</taxon>
    </lineage>
</organism>
<evidence type="ECO:0000256" key="6">
    <source>
        <dbReference type="ARBA" id="ARBA00023010"/>
    </source>
</evidence>
<evidence type="ECO:0000313" key="10">
    <source>
        <dbReference type="Proteomes" id="UP001247307"/>
    </source>
</evidence>
<protein>
    <submittedName>
        <fullName evidence="9">Sec-independent protein translocase protein TatB</fullName>
    </submittedName>
</protein>
<keyword evidence="6" id="KW-0811">Translocation</keyword>
<evidence type="ECO:0000256" key="8">
    <source>
        <dbReference type="SAM" id="MobiDB-lite"/>
    </source>
</evidence>
<keyword evidence="7" id="KW-0472">Membrane</keyword>
<keyword evidence="3" id="KW-0812">Transmembrane</keyword>
<proteinExistence type="predicted"/>
<sequence>MSIMGINGLEGVLLLVLAVLLFGDRMPEYSRQLGSWVRNLRRMSEDAKQRLKEEVPEIQDVDWRRMDPRQYDPRRIIRDALIEDETVPSSGAGSTAASALEQTPSPAFPRPSRPFTPLEAGVPAPFDAEAT</sequence>
<dbReference type="EMBL" id="JAVDUI010000001">
    <property type="protein sequence ID" value="MDR6891477.1"/>
    <property type="molecule type" value="Genomic_DNA"/>
</dbReference>
<evidence type="ECO:0000256" key="4">
    <source>
        <dbReference type="ARBA" id="ARBA00022927"/>
    </source>
</evidence>
<comment type="caution">
    <text evidence="9">The sequence shown here is derived from an EMBL/GenBank/DDBJ whole genome shotgun (WGS) entry which is preliminary data.</text>
</comment>
<evidence type="ECO:0000313" key="9">
    <source>
        <dbReference type="EMBL" id="MDR6891477.1"/>
    </source>
</evidence>
<comment type="subcellular location">
    <subcellularLocation>
        <location evidence="1">Membrane</location>
        <topology evidence="1">Single-pass membrane protein</topology>
    </subcellularLocation>
</comment>
<evidence type="ECO:0000256" key="2">
    <source>
        <dbReference type="ARBA" id="ARBA00022448"/>
    </source>
</evidence>
<reference evidence="9" key="1">
    <citation type="submission" date="2023-07" db="EMBL/GenBank/DDBJ databases">
        <title>Sequencing the genomes of 1000 actinobacteria strains.</title>
        <authorList>
            <person name="Klenk H.-P."/>
        </authorList>
    </citation>
    <scope>NUCLEOTIDE SEQUENCE</scope>
    <source>
        <strain evidence="9">DSM 13988</strain>
    </source>
</reference>
<evidence type="ECO:0000256" key="7">
    <source>
        <dbReference type="ARBA" id="ARBA00023136"/>
    </source>
</evidence>
<dbReference type="Proteomes" id="UP001247307">
    <property type="component" value="Unassembled WGS sequence"/>
</dbReference>
<dbReference type="Gene3D" id="1.20.5.3310">
    <property type="match status" value="1"/>
</dbReference>
<keyword evidence="5" id="KW-1133">Transmembrane helix</keyword>
<keyword evidence="4" id="KW-0653">Protein transport</keyword>
<gene>
    <name evidence="9" type="ORF">J2S35_000417</name>
</gene>
<name>A0AAE3YFV6_9MICC</name>
<dbReference type="Pfam" id="PF02416">
    <property type="entry name" value="TatA_B_E"/>
    <property type="match status" value="1"/>
</dbReference>
<dbReference type="InterPro" id="IPR003369">
    <property type="entry name" value="TatA/B/E"/>
</dbReference>
<feature type="compositionally biased region" description="Low complexity" evidence="8">
    <location>
        <begin position="89"/>
        <end position="105"/>
    </location>
</feature>
<evidence type="ECO:0000256" key="1">
    <source>
        <dbReference type="ARBA" id="ARBA00004167"/>
    </source>
</evidence>
<keyword evidence="10" id="KW-1185">Reference proteome</keyword>
<accession>A0AAE3YFV6</accession>
<evidence type="ECO:0000256" key="5">
    <source>
        <dbReference type="ARBA" id="ARBA00022989"/>
    </source>
</evidence>
<dbReference type="AlphaFoldDB" id="A0AAE3YFV6"/>
<evidence type="ECO:0000256" key="3">
    <source>
        <dbReference type="ARBA" id="ARBA00022692"/>
    </source>
</evidence>